<organism evidence="2 3">
    <name type="scientific">Sorangium cellulosum</name>
    <name type="common">Polyangium cellulosum</name>
    <dbReference type="NCBI Taxonomy" id="56"/>
    <lineage>
        <taxon>Bacteria</taxon>
        <taxon>Pseudomonadati</taxon>
        <taxon>Myxococcota</taxon>
        <taxon>Polyangia</taxon>
        <taxon>Polyangiales</taxon>
        <taxon>Polyangiaceae</taxon>
        <taxon>Sorangium</taxon>
    </lineage>
</organism>
<dbReference type="EMBL" id="JELY01000684">
    <property type="protein sequence ID" value="KYF58532.1"/>
    <property type="molecule type" value="Genomic_DNA"/>
</dbReference>
<evidence type="ECO:0000313" key="3">
    <source>
        <dbReference type="Proteomes" id="UP000075420"/>
    </source>
</evidence>
<evidence type="ECO:0000313" key="2">
    <source>
        <dbReference type="EMBL" id="KYF58532.1"/>
    </source>
</evidence>
<accession>A0A150PSA4</accession>
<feature type="domain" description="HD" evidence="1">
    <location>
        <begin position="30"/>
        <end position="95"/>
    </location>
</feature>
<comment type="caution">
    <text evidence="2">The sequence shown here is derived from an EMBL/GenBank/DDBJ whole genome shotgun (WGS) entry which is preliminary data.</text>
</comment>
<sequence length="165" mass="18452">MHKELLDLLLALDRVPQDPRWHPEGDALFHSLQVFDLARRETADRGLWAAALLHDVGKAFASADHADEGADVLAELVCPRVVWLVRHHLHLLRAPAATKRRFRRTRALADLTRLRRWDLGGRSPGATVLRPEAAVEVLLDGADWSLLSIGGEPAPFHDLRKEPLA</sequence>
<dbReference type="AlphaFoldDB" id="A0A150PSA4"/>
<evidence type="ECO:0000259" key="1">
    <source>
        <dbReference type="Pfam" id="PF01966"/>
    </source>
</evidence>
<dbReference type="Proteomes" id="UP000075420">
    <property type="component" value="Unassembled WGS sequence"/>
</dbReference>
<gene>
    <name evidence="2" type="ORF">BE08_40880</name>
</gene>
<dbReference type="InterPro" id="IPR006674">
    <property type="entry name" value="HD_domain"/>
</dbReference>
<dbReference type="CDD" id="cd00077">
    <property type="entry name" value="HDc"/>
    <property type="match status" value="1"/>
</dbReference>
<dbReference type="Pfam" id="PF01966">
    <property type="entry name" value="HD"/>
    <property type="match status" value="1"/>
</dbReference>
<proteinExistence type="predicted"/>
<name>A0A150PSA4_SORCE</name>
<dbReference type="Gene3D" id="1.10.3210.10">
    <property type="entry name" value="Hypothetical protein af1432"/>
    <property type="match status" value="1"/>
</dbReference>
<protein>
    <recommendedName>
        <fullName evidence="1">HD domain-containing protein</fullName>
    </recommendedName>
</protein>
<reference evidence="2 3" key="1">
    <citation type="submission" date="2014-02" db="EMBL/GenBank/DDBJ databases">
        <title>The small core and large imbalanced accessory genome model reveals a collaborative survival strategy of Sorangium cellulosum strains in nature.</title>
        <authorList>
            <person name="Han K."/>
            <person name="Peng R."/>
            <person name="Blom J."/>
            <person name="Li Y.-Z."/>
        </authorList>
    </citation>
    <scope>NUCLEOTIDE SEQUENCE [LARGE SCALE GENOMIC DNA]</scope>
    <source>
        <strain evidence="2 3">So0157-25</strain>
    </source>
</reference>
<dbReference type="InterPro" id="IPR003607">
    <property type="entry name" value="HD/PDEase_dom"/>
</dbReference>
<dbReference type="SUPFAM" id="SSF109604">
    <property type="entry name" value="HD-domain/PDEase-like"/>
    <property type="match status" value="1"/>
</dbReference>